<gene>
    <name evidence="6" type="ORF">MNBD_ALPHA06-554</name>
</gene>
<comment type="subcellular location">
    <subcellularLocation>
        <location evidence="1">Membrane</location>
    </subcellularLocation>
</comment>
<dbReference type="EMBL" id="UOEE01000344">
    <property type="protein sequence ID" value="VAW02739.1"/>
    <property type="molecule type" value="Genomic_DNA"/>
</dbReference>
<dbReference type="SUPFAM" id="SSF161084">
    <property type="entry name" value="MAPEG domain-like"/>
    <property type="match status" value="1"/>
</dbReference>
<dbReference type="AlphaFoldDB" id="A0A3B0SQ96"/>
<dbReference type="Gene3D" id="1.20.120.550">
    <property type="entry name" value="Membrane associated eicosanoid/glutathione metabolism-like domain"/>
    <property type="match status" value="1"/>
</dbReference>
<evidence type="ECO:0000256" key="2">
    <source>
        <dbReference type="ARBA" id="ARBA00022692"/>
    </source>
</evidence>
<organism evidence="6">
    <name type="scientific">hydrothermal vent metagenome</name>
    <dbReference type="NCBI Taxonomy" id="652676"/>
    <lineage>
        <taxon>unclassified sequences</taxon>
        <taxon>metagenomes</taxon>
        <taxon>ecological metagenomes</taxon>
    </lineage>
</organism>
<reference evidence="6" key="1">
    <citation type="submission" date="2018-06" db="EMBL/GenBank/DDBJ databases">
        <authorList>
            <person name="Zhirakovskaya E."/>
        </authorList>
    </citation>
    <scope>NUCLEOTIDE SEQUENCE</scope>
</reference>
<proteinExistence type="predicted"/>
<dbReference type="GO" id="GO:0016020">
    <property type="term" value="C:membrane"/>
    <property type="evidence" value="ECO:0007669"/>
    <property type="project" value="UniProtKB-SubCell"/>
</dbReference>
<evidence type="ECO:0000256" key="1">
    <source>
        <dbReference type="ARBA" id="ARBA00004370"/>
    </source>
</evidence>
<keyword evidence="4 5" id="KW-0472">Membrane</keyword>
<evidence type="ECO:0008006" key="7">
    <source>
        <dbReference type="Google" id="ProtNLM"/>
    </source>
</evidence>
<evidence type="ECO:0000256" key="5">
    <source>
        <dbReference type="SAM" id="Phobius"/>
    </source>
</evidence>
<evidence type="ECO:0000313" key="6">
    <source>
        <dbReference type="EMBL" id="VAW02739.1"/>
    </source>
</evidence>
<dbReference type="InterPro" id="IPR001129">
    <property type="entry name" value="Membr-assoc_MAPEG"/>
</dbReference>
<name>A0A3B0SQ96_9ZZZZ</name>
<evidence type="ECO:0000256" key="3">
    <source>
        <dbReference type="ARBA" id="ARBA00022989"/>
    </source>
</evidence>
<dbReference type="InterPro" id="IPR023352">
    <property type="entry name" value="MAPEG-like_dom_sf"/>
</dbReference>
<accession>A0A3B0SQ96</accession>
<feature type="transmembrane region" description="Helical" evidence="5">
    <location>
        <begin position="115"/>
        <end position="133"/>
    </location>
</feature>
<sequence>MTETSIALLGYIGLMVVLLGILATLRTGFTLSGKKAANSFLPTGEDVSPFSARLCRVHANTYESFPIIGGLLLFALATSQTDVTNGLAMIVLGARVLQASVHLLSTSVLMVQVRFFFFLVQYGIVIFWLYRFLMG</sequence>
<feature type="transmembrane region" description="Helical" evidence="5">
    <location>
        <begin position="6"/>
        <end position="25"/>
    </location>
</feature>
<dbReference type="Pfam" id="PF01124">
    <property type="entry name" value="MAPEG"/>
    <property type="match status" value="1"/>
</dbReference>
<evidence type="ECO:0000256" key="4">
    <source>
        <dbReference type="ARBA" id="ARBA00023136"/>
    </source>
</evidence>
<protein>
    <recommendedName>
        <fullName evidence="7">MAPEG family protein</fullName>
    </recommendedName>
</protein>
<keyword evidence="3 5" id="KW-1133">Transmembrane helix</keyword>
<keyword evidence="2 5" id="KW-0812">Transmembrane</keyword>